<evidence type="ECO:0000313" key="1">
    <source>
        <dbReference type="EMBL" id="MTW06340.1"/>
    </source>
</evidence>
<dbReference type="EMBL" id="WNLA01000057">
    <property type="protein sequence ID" value="MTW06340.1"/>
    <property type="molecule type" value="Genomic_DNA"/>
</dbReference>
<comment type="caution">
    <text evidence="1">The sequence shown here is derived from an EMBL/GenBank/DDBJ whole genome shotgun (WGS) entry which is preliminary data.</text>
</comment>
<sequence length="327" mass="34706">MFGIGNSAVQAAQVAQLGTALVALRLGRAARLPSGCVELVFSAAGQARRAPYSRKGRDESAYAYHPGPYETAFAPFAAAPEIGLRLRYLADASDPRVAQQRFDLFLFSEAGDALAIDALHGAVAAAVRDALAQGTLDLPACTTLDEWHAFRAGLNELLYTRFGLTVDDCVPVDLADAVDYAQVLRARQADMPGAQVRAGAGEAVLASESQASGADAHVAADEPVFTFDEVHGAAPDVPVAAAAAPSLGCGPAAADAHALRRLFLELPAWSAGVRALDLPAGQLLFAARREYPCRQRLRACRSTAFPASVQPPFAAYRPHHRRRPRWR</sequence>
<dbReference type="OrthoDB" id="8745838at2"/>
<proteinExistence type="predicted"/>
<dbReference type="RefSeq" id="WP_155442669.1">
    <property type="nucleotide sequence ID" value="NZ_WNLA01000057.1"/>
</dbReference>
<reference evidence="1 2" key="1">
    <citation type="submission" date="2019-11" db="EMBL/GenBank/DDBJ databases">
        <title>Type strains purchased from KCTC, JCM and DSMZ.</title>
        <authorList>
            <person name="Lu H."/>
        </authorList>
    </citation>
    <scope>NUCLEOTIDE SEQUENCE [LARGE SCALE GENOMIC DNA]</scope>
    <source>
        <strain evidence="1 2">KCTC 42409</strain>
    </source>
</reference>
<organism evidence="1 2">
    <name type="scientific">Pseudoduganella ginsengisoli</name>
    <dbReference type="NCBI Taxonomy" id="1462440"/>
    <lineage>
        <taxon>Bacteria</taxon>
        <taxon>Pseudomonadati</taxon>
        <taxon>Pseudomonadota</taxon>
        <taxon>Betaproteobacteria</taxon>
        <taxon>Burkholderiales</taxon>
        <taxon>Oxalobacteraceae</taxon>
        <taxon>Telluria group</taxon>
        <taxon>Pseudoduganella</taxon>
    </lineage>
</organism>
<accession>A0A6L6Q9N6</accession>
<protein>
    <submittedName>
        <fullName evidence="1">Uncharacterized protein</fullName>
    </submittedName>
</protein>
<dbReference type="AlphaFoldDB" id="A0A6L6Q9N6"/>
<evidence type="ECO:0000313" key="2">
    <source>
        <dbReference type="Proteomes" id="UP000484015"/>
    </source>
</evidence>
<dbReference type="Proteomes" id="UP000484015">
    <property type="component" value="Unassembled WGS sequence"/>
</dbReference>
<name>A0A6L6Q9N6_9BURK</name>
<gene>
    <name evidence="1" type="ORF">GM668_30130</name>
</gene>
<keyword evidence="2" id="KW-1185">Reference proteome</keyword>